<evidence type="ECO:0000313" key="12">
    <source>
        <dbReference type="Proteomes" id="UP000228621"/>
    </source>
</evidence>
<dbReference type="HAMAP" id="MF_01852">
    <property type="entry name" value="TsaC"/>
    <property type="match status" value="1"/>
</dbReference>
<dbReference type="OrthoDB" id="9814580at2"/>
<name>A0A2A5JLI5_PSEO7</name>
<dbReference type="GO" id="GO:0005737">
    <property type="term" value="C:cytoplasm"/>
    <property type="evidence" value="ECO:0007669"/>
    <property type="project" value="UniProtKB-SubCell"/>
</dbReference>
<dbReference type="Pfam" id="PF01300">
    <property type="entry name" value="Sua5_yciO_yrdC"/>
    <property type="match status" value="1"/>
</dbReference>
<dbReference type="AlphaFoldDB" id="A0A2A5JLI5"/>
<dbReference type="PANTHER" id="PTHR17490">
    <property type="entry name" value="SUA5"/>
    <property type="match status" value="1"/>
</dbReference>
<dbReference type="Gene3D" id="3.90.870.10">
    <property type="entry name" value="DHBP synthase"/>
    <property type="match status" value="1"/>
</dbReference>
<evidence type="ECO:0000256" key="9">
    <source>
        <dbReference type="HAMAP-Rule" id="MF_01852"/>
    </source>
</evidence>
<comment type="similarity">
    <text evidence="9">Belongs to the SUA5 family. TsaC subfamily.</text>
</comment>
<dbReference type="FunFam" id="3.90.870.10:FF:000004">
    <property type="entry name" value="Threonylcarbamoyl-AMP synthase"/>
    <property type="match status" value="1"/>
</dbReference>
<keyword evidence="6 9" id="KW-0547">Nucleotide-binding</keyword>
<dbReference type="Proteomes" id="UP000228621">
    <property type="component" value="Unassembled WGS sequence"/>
</dbReference>
<dbReference type="GO" id="GO:0006450">
    <property type="term" value="P:regulation of translational fidelity"/>
    <property type="evidence" value="ECO:0007669"/>
    <property type="project" value="TreeGrafter"/>
</dbReference>
<dbReference type="GO" id="GO:0002949">
    <property type="term" value="P:tRNA threonylcarbamoyladenosine modification"/>
    <property type="evidence" value="ECO:0007669"/>
    <property type="project" value="UniProtKB-UniRule"/>
</dbReference>
<comment type="subcellular location">
    <subcellularLocation>
        <location evidence="1 9">Cytoplasm</location>
    </subcellularLocation>
</comment>
<evidence type="ECO:0000256" key="6">
    <source>
        <dbReference type="ARBA" id="ARBA00022741"/>
    </source>
</evidence>
<dbReference type="GO" id="GO:0061710">
    <property type="term" value="F:L-threonylcarbamoyladenylate synthase"/>
    <property type="evidence" value="ECO:0007669"/>
    <property type="project" value="UniProtKB-EC"/>
</dbReference>
<dbReference type="InterPro" id="IPR023535">
    <property type="entry name" value="TC-AMP_synthase"/>
</dbReference>
<dbReference type="EC" id="2.7.7.87" evidence="9"/>
<dbReference type="InterPro" id="IPR050156">
    <property type="entry name" value="TC-AMP_synthase_SUA5"/>
</dbReference>
<keyword evidence="5 9" id="KW-0548">Nucleotidyltransferase</keyword>
<dbReference type="EMBL" id="NKHF01000089">
    <property type="protein sequence ID" value="PCK30237.1"/>
    <property type="molecule type" value="Genomic_DNA"/>
</dbReference>
<keyword evidence="7 9" id="KW-0067">ATP-binding</keyword>
<comment type="function">
    <text evidence="9">Required for the formation of a threonylcarbamoyl group on adenosine at position 37 (t(6)A37) in tRNAs that read codons beginning with adenine. Catalyzes the conversion of L-threonine, HCO(3)(-)/CO(2) and ATP to give threonylcarbamoyl-AMP (TC-AMP) as the acyladenylate intermediate, with the release of diphosphate.</text>
</comment>
<sequence length="192" mass="20409">MSNDNQTDTSTLATPESALQAGLVICYPTEAIFGLGCDPDNQAAVAKLLALKSRPVEKGLILIADNYGQCLPYVDDNKIPMDKRADIFSSWPGAITWLLPAKAQTPSWLTGGHNTIAVRVTNHPVVKQLCQRFGKPIVSTSANLTGEAPAISLSQARNQFGAQVGYYVDGELGGNSTPSVIKHAMTGEVIRG</sequence>
<protein>
    <recommendedName>
        <fullName evidence="9">Threonylcarbamoyl-AMP synthase</fullName>
        <shortName evidence="9">TC-AMP synthase</shortName>
        <ecNumber evidence="9">2.7.7.87</ecNumber>
    </recommendedName>
    <alternativeName>
        <fullName evidence="9">L-threonylcarbamoyladenylate synthase</fullName>
    </alternativeName>
    <alternativeName>
        <fullName evidence="9">t(6)A37 threonylcarbamoyladenosine biosynthesis protein TsaC</fullName>
    </alternativeName>
    <alternativeName>
        <fullName evidence="9">tRNA threonylcarbamoyladenosine biosynthesis protein TsaC</fullName>
    </alternativeName>
</protein>
<keyword evidence="4 9" id="KW-0819">tRNA processing</keyword>
<evidence type="ECO:0000256" key="3">
    <source>
        <dbReference type="ARBA" id="ARBA00022679"/>
    </source>
</evidence>
<gene>
    <name evidence="9" type="primary">tsaC</name>
    <name evidence="11" type="ORF">CEX98_18175</name>
</gene>
<keyword evidence="3 9" id="KW-0808">Transferase</keyword>
<keyword evidence="12" id="KW-1185">Reference proteome</keyword>
<evidence type="ECO:0000256" key="2">
    <source>
        <dbReference type="ARBA" id="ARBA00022490"/>
    </source>
</evidence>
<evidence type="ECO:0000256" key="4">
    <source>
        <dbReference type="ARBA" id="ARBA00022694"/>
    </source>
</evidence>
<evidence type="ECO:0000256" key="1">
    <source>
        <dbReference type="ARBA" id="ARBA00004496"/>
    </source>
</evidence>
<feature type="domain" description="YrdC-like" evidence="10">
    <location>
        <begin position="9"/>
        <end position="192"/>
    </location>
</feature>
<dbReference type="InterPro" id="IPR006070">
    <property type="entry name" value="Sua5-like_dom"/>
</dbReference>
<dbReference type="GO" id="GO:0000049">
    <property type="term" value="F:tRNA binding"/>
    <property type="evidence" value="ECO:0007669"/>
    <property type="project" value="TreeGrafter"/>
</dbReference>
<proteinExistence type="inferred from homology"/>
<dbReference type="PANTHER" id="PTHR17490:SF18">
    <property type="entry name" value="THREONYLCARBAMOYL-AMP SYNTHASE"/>
    <property type="match status" value="1"/>
</dbReference>
<evidence type="ECO:0000259" key="10">
    <source>
        <dbReference type="PROSITE" id="PS51163"/>
    </source>
</evidence>
<evidence type="ECO:0000256" key="7">
    <source>
        <dbReference type="ARBA" id="ARBA00022840"/>
    </source>
</evidence>
<organism evidence="11 12">
    <name type="scientific">Pseudoalteromonas piscicida</name>
    <dbReference type="NCBI Taxonomy" id="43662"/>
    <lineage>
        <taxon>Bacteria</taxon>
        <taxon>Pseudomonadati</taxon>
        <taxon>Pseudomonadota</taxon>
        <taxon>Gammaproteobacteria</taxon>
        <taxon>Alteromonadales</taxon>
        <taxon>Pseudoalteromonadaceae</taxon>
        <taxon>Pseudoalteromonas</taxon>
    </lineage>
</organism>
<evidence type="ECO:0000256" key="5">
    <source>
        <dbReference type="ARBA" id="ARBA00022695"/>
    </source>
</evidence>
<dbReference type="GO" id="GO:0003725">
    <property type="term" value="F:double-stranded RNA binding"/>
    <property type="evidence" value="ECO:0007669"/>
    <property type="project" value="InterPro"/>
</dbReference>
<evidence type="ECO:0000256" key="8">
    <source>
        <dbReference type="ARBA" id="ARBA00048366"/>
    </source>
</evidence>
<keyword evidence="2 9" id="KW-0963">Cytoplasm</keyword>
<dbReference type="InterPro" id="IPR017945">
    <property type="entry name" value="DHBP_synth_RibB-like_a/b_dom"/>
</dbReference>
<reference evidence="12" key="1">
    <citation type="journal article" date="2019" name="Genome Announc.">
        <title>Draft Genome Sequence of Pseudoalteromonas piscicida Strain 36Y ROTHPW, an Hypersaline Seawater Isolate from the South Coast of Sonora, Mexico.</title>
        <authorList>
            <person name="Sanchez-Diaz R."/>
            <person name="Molina-Garza Z.J."/>
            <person name="Cruz-Suarez L.E."/>
            <person name="Selvin J."/>
            <person name="Kiran G.S."/>
            <person name="Ibarra-Gamez J.C."/>
            <person name="Gomez-Gil B."/>
            <person name="Galaviz-Silva L."/>
        </authorList>
    </citation>
    <scope>NUCLEOTIDE SEQUENCE [LARGE SCALE GENOMIC DNA]</scope>
    <source>
        <strain evidence="12">36Y_RITHPW</strain>
    </source>
</reference>
<comment type="caution">
    <text evidence="11">The sequence shown here is derived from an EMBL/GenBank/DDBJ whole genome shotgun (WGS) entry which is preliminary data.</text>
</comment>
<evidence type="ECO:0000313" key="11">
    <source>
        <dbReference type="EMBL" id="PCK30237.1"/>
    </source>
</evidence>
<dbReference type="SUPFAM" id="SSF55821">
    <property type="entry name" value="YrdC/RibB"/>
    <property type="match status" value="1"/>
</dbReference>
<accession>A0A2A5JLI5</accession>
<dbReference type="RefSeq" id="WP_099643442.1">
    <property type="nucleotide sequence ID" value="NZ_JAQPZX010000052.1"/>
</dbReference>
<comment type="catalytic activity">
    <reaction evidence="8 9">
        <text>L-threonine + hydrogencarbonate + ATP = L-threonylcarbamoyladenylate + diphosphate + H2O</text>
        <dbReference type="Rhea" id="RHEA:36407"/>
        <dbReference type="ChEBI" id="CHEBI:15377"/>
        <dbReference type="ChEBI" id="CHEBI:17544"/>
        <dbReference type="ChEBI" id="CHEBI:30616"/>
        <dbReference type="ChEBI" id="CHEBI:33019"/>
        <dbReference type="ChEBI" id="CHEBI:57926"/>
        <dbReference type="ChEBI" id="CHEBI:73682"/>
        <dbReference type="EC" id="2.7.7.87"/>
    </reaction>
</comment>
<dbReference type="PROSITE" id="PS51163">
    <property type="entry name" value="YRDC"/>
    <property type="match status" value="1"/>
</dbReference>
<dbReference type="GO" id="GO:0005524">
    <property type="term" value="F:ATP binding"/>
    <property type="evidence" value="ECO:0007669"/>
    <property type="project" value="UniProtKB-UniRule"/>
</dbReference>